<dbReference type="Gene3D" id="1.25.10.10">
    <property type="entry name" value="Leucine-rich Repeat Variant"/>
    <property type="match status" value="1"/>
</dbReference>
<dbReference type="InterPro" id="IPR011989">
    <property type="entry name" value="ARM-like"/>
</dbReference>
<proteinExistence type="inferred from homology"/>
<keyword evidence="5" id="KW-0007">Acetylation</keyword>
<keyword evidence="7" id="KW-0206">Cytoskeleton</keyword>
<evidence type="ECO:0000256" key="1">
    <source>
        <dbReference type="ARBA" id="ARBA00004120"/>
    </source>
</evidence>
<dbReference type="Proteomes" id="UP000437017">
    <property type="component" value="Unassembled WGS sequence"/>
</dbReference>
<dbReference type="PANTHER" id="PTHR31691">
    <property type="entry name" value="ROTATIN"/>
    <property type="match status" value="1"/>
</dbReference>
<organism evidence="12 13">
    <name type="scientific">Balaenoptera physalus</name>
    <name type="common">Fin whale</name>
    <name type="synonym">Balaena physalus</name>
    <dbReference type="NCBI Taxonomy" id="9770"/>
    <lineage>
        <taxon>Eukaryota</taxon>
        <taxon>Metazoa</taxon>
        <taxon>Chordata</taxon>
        <taxon>Craniata</taxon>
        <taxon>Vertebrata</taxon>
        <taxon>Euteleostomi</taxon>
        <taxon>Mammalia</taxon>
        <taxon>Eutheria</taxon>
        <taxon>Laurasiatheria</taxon>
        <taxon>Artiodactyla</taxon>
        <taxon>Whippomorpha</taxon>
        <taxon>Cetacea</taxon>
        <taxon>Mysticeti</taxon>
        <taxon>Balaenopteridae</taxon>
        <taxon>Balaenoptera</taxon>
    </lineage>
</organism>
<comment type="similarity">
    <text evidence="9">Belongs to the rotatin family.</text>
</comment>
<dbReference type="GO" id="GO:0007099">
    <property type="term" value="P:centriole replication"/>
    <property type="evidence" value="ECO:0007669"/>
    <property type="project" value="TreeGrafter"/>
</dbReference>
<evidence type="ECO:0000256" key="6">
    <source>
        <dbReference type="ARBA" id="ARBA00023069"/>
    </source>
</evidence>
<evidence type="ECO:0000256" key="11">
    <source>
        <dbReference type="ARBA" id="ARBA00069542"/>
    </source>
</evidence>
<evidence type="ECO:0000256" key="8">
    <source>
        <dbReference type="ARBA" id="ARBA00023273"/>
    </source>
</evidence>
<gene>
    <name evidence="12" type="ORF">E2I00_000969</name>
</gene>
<keyword evidence="6" id="KW-0969">Cilium</keyword>
<dbReference type="AlphaFoldDB" id="A0A643C3D5"/>
<dbReference type="FunFam" id="1.25.10.10:FF:000811">
    <property type="entry name" value="rotatin isoform X1"/>
    <property type="match status" value="1"/>
</dbReference>
<evidence type="ECO:0000256" key="5">
    <source>
        <dbReference type="ARBA" id="ARBA00022990"/>
    </source>
</evidence>
<dbReference type="GO" id="GO:0005814">
    <property type="term" value="C:centriole"/>
    <property type="evidence" value="ECO:0007669"/>
    <property type="project" value="TreeGrafter"/>
</dbReference>
<keyword evidence="8" id="KW-0966">Cell projection</keyword>
<evidence type="ECO:0000313" key="13">
    <source>
        <dbReference type="Proteomes" id="UP000437017"/>
    </source>
</evidence>
<comment type="subunit">
    <text evidence="10">Interacts with PPP1R35; this interaction allows the mutual recruitment to the centriole.</text>
</comment>
<dbReference type="EMBL" id="SGJD01002665">
    <property type="protein sequence ID" value="KAB0394793.1"/>
    <property type="molecule type" value="Genomic_DNA"/>
</dbReference>
<evidence type="ECO:0000256" key="4">
    <source>
        <dbReference type="ARBA" id="ARBA00022553"/>
    </source>
</evidence>
<dbReference type="InterPro" id="IPR016024">
    <property type="entry name" value="ARM-type_fold"/>
</dbReference>
<evidence type="ECO:0000256" key="3">
    <source>
        <dbReference type="ARBA" id="ARBA00022490"/>
    </source>
</evidence>
<dbReference type="GO" id="GO:0032053">
    <property type="term" value="P:ciliary basal body organization"/>
    <property type="evidence" value="ECO:0007669"/>
    <property type="project" value="TreeGrafter"/>
</dbReference>
<keyword evidence="13" id="KW-1185">Reference proteome</keyword>
<evidence type="ECO:0000256" key="2">
    <source>
        <dbReference type="ARBA" id="ARBA00022473"/>
    </source>
</evidence>
<comment type="subcellular location">
    <subcellularLocation>
        <location evidence="1">Cytoplasm</location>
        <location evidence="1">Cytoskeleton</location>
        <location evidence="1">Cilium basal body</location>
    </subcellularLocation>
</comment>
<keyword evidence="2" id="KW-0217">Developmental protein</keyword>
<dbReference type="GO" id="GO:0010457">
    <property type="term" value="P:centriole-centriole cohesion"/>
    <property type="evidence" value="ECO:0007669"/>
    <property type="project" value="TreeGrafter"/>
</dbReference>
<name>A0A643C3D5_BALPH</name>
<comment type="caution">
    <text evidence="12">The sequence shown here is derived from an EMBL/GenBank/DDBJ whole genome shotgun (WGS) entry which is preliminary data.</text>
</comment>
<dbReference type="GO" id="GO:0005813">
    <property type="term" value="C:centrosome"/>
    <property type="evidence" value="ECO:0007669"/>
    <property type="project" value="InterPro"/>
</dbReference>
<evidence type="ECO:0000256" key="9">
    <source>
        <dbReference type="ARBA" id="ARBA00061100"/>
    </source>
</evidence>
<evidence type="ECO:0000256" key="10">
    <source>
        <dbReference type="ARBA" id="ARBA00064355"/>
    </source>
</evidence>
<keyword evidence="4" id="KW-0597">Phosphoprotein</keyword>
<keyword evidence="3" id="KW-0963">Cytoplasm</keyword>
<evidence type="ECO:0000313" key="12">
    <source>
        <dbReference type="EMBL" id="KAB0394793.1"/>
    </source>
</evidence>
<accession>A0A643C3D5</accession>
<protein>
    <recommendedName>
        <fullName evidence="11">Rotatin</fullName>
    </recommendedName>
</protein>
<feature type="non-terminal residue" evidence="12">
    <location>
        <position position="1"/>
    </location>
</feature>
<dbReference type="PANTHER" id="PTHR31691:SF1">
    <property type="entry name" value="ROTATIN"/>
    <property type="match status" value="1"/>
</dbReference>
<reference evidence="12 13" key="1">
    <citation type="journal article" date="2019" name="PLoS ONE">
        <title>Genomic analyses reveal an absence of contemporary introgressive admixture between fin whales and blue whales, despite known hybrids.</title>
        <authorList>
            <person name="Westbury M.V."/>
            <person name="Petersen B."/>
            <person name="Lorenzen E.D."/>
        </authorList>
    </citation>
    <scope>NUCLEOTIDE SEQUENCE [LARGE SCALE GENOMIC DNA]</scope>
    <source>
        <strain evidence="12">FinWhale-01</strain>
    </source>
</reference>
<dbReference type="SUPFAM" id="SSF48371">
    <property type="entry name" value="ARM repeat"/>
    <property type="match status" value="2"/>
</dbReference>
<evidence type="ECO:0000256" key="7">
    <source>
        <dbReference type="ARBA" id="ARBA00023212"/>
    </source>
</evidence>
<dbReference type="InterPro" id="IPR030791">
    <property type="entry name" value="Rotatin"/>
</dbReference>
<sequence>GPCVHDEDSGLSLVGKPALQALLYHCHFYEHLNQMVKHCYLGRYMFDPNCSALHGTPEGNDLNGLDDSFKFWRAPSRMSSQDRDPSSLSTLETMVAASSASAEFQPLVLCTAPLPEASHDPFVAQGQHETASPRLPHDSSLSAPLPRQCVFVTPPLLSAMCSLLDSLLATTPGDTANAFRQARLIELLCSVADATLIETSVQELRALLPASPPVEHTQAQVSFLLEYLSSLSRLLQSCLVVDPDLVVQDELLKPLITNVIRVLTICTKDISDIELISAFYQTWTHLFNLLAALLRKAGPASFPSITMGLARYWATVVDVLCRCVGLSGTCPTLCAASLQFLSLLLTEEAKTHLQDKDRTSLCHSPTVASLLDKTQESQKSLEQLNEVILQCYEGKSSRDVLKRVAVNALMSLLAVSRRAQKHALKAHLIDSCVEQMKHIHAQLNLESLRPGRAALKKKEDGFIKELSIAMQLLRNCLYQNEECKESALEAHLVPVLHALWPWLLMDDSLMQTALQLLCVYTANFPNGCSSLCWSSYGQYPVQAAHRGAPGSSLMLCILKMASQVPLENTAVQQMVFMFLSNLALSHDCKGSNFLQNFLSLTLPKGGNKHLSNLTILWLKLLLNISFGEDGQQMILRLDGCLDLLTEMSKFKHKSSPYLPLLIFHNICFNPANKPKILANEKVISVLAACLESENQNAQRIGAAALWALIHNYQKVSF</sequence>
<dbReference type="OrthoDB" id="428850at2759"/>
<dbReference type="GO" id="GO:0036064">
    <property type="term" value="C:ciliary basal body"/>
    <property type="evidence" value="ECO:0007669"/>
    <property type="project" value="InterPro"/>
</dbReference>